<reference evidence="3 4" key="1">
    <citation type="submission" date="2020-02" db="EMBL/GenBank/DDBJ databases">
        <title>complete genome sequence of Rhodobacteraceae bacterium.</title>
        <authorList>
            <person name="Park J."/>
            <person name="Kim Y.-S."/>
            <person name="Kim K.-H."/>
        </authorList>
    </citation>
    <scope>NUCLEOTIDE SEQUENCE [LARGE SCALE GENOMIC DNA]</scope>
    <source>
        <strain evidence="3 4">RR4-56</strain>
    </source>
</reference>
<organism evidence="3 4">
    <name type="scientific">Pikeienuella piscinae</name>
    <dbReference type="NCBI Taxonomy" id="2748098"/>
    <lineage>
        <taxon>Bacteria</taxon>
        <taxon>Pseudomonadati</taxon>
        <taxon>Pseudomonadota</taxon>
        <taxon>Alphaproteobacteria</taxon>
        <taxon>Rhodobacterales</taxon>
        <taxon>Paracoccaceae</taxon>
        <taxon>Pikeienuella</taxon>
    </lineage>
</organism>
<accession>A0A7L5BYY0</accession>
<keyword evidence="1" id="KW-0694">RNA-binding</keyword>
<evidence type="ECO:0000313" key="4">
    <source>
        <dbReference type="Proteomes" id="UP000503336"/>
    </source>
</evidence>
<dbReference type="CDD" id="cd00165">
    <property type="entry name" value="S4"/>
    <property type="match status" value="1"/>
</dbReference>
<dbReference type="Pfam" id="PF01479">
    <property type="entry name" value="S4"/>
    <property type="match status" value="1"/>
</dbReference>
<name>A0A7L5BYY0_9RHOB</name>
<sequence length="97" mass="10811">MPETPTEGLRLDKWLWRARFFKTRGLAAKTAEKGFRLNGERSRKTHALVRPGDVLTFRQGAEVRVVRVRALGTRRGPAPEAATLFEDLDPPTAGAGR</sequence>
<evidence type="ECO:0000259" key="2">
    <source>
        <dbReference type="SMART" id="SM00363"/>
    </source>
</evidence>
<dbReference type="RefSeq" id="WP_165097388.1">
    <property type="nucleotide sequence ID" value="NZ_CP049056.1"/>
</dbReference>
<keyword evidence="4" id="KW-1185">Reference proteome</keyword>
<evidence type="ECO:0000256" key="1">
    <source>
        <dbReference type="PROSITE-ProRule" id="PRU00182"/>
    </source>
</evidence>
<feature type="domain" description="RNA-binding S4" evidence="2">
    <location>
        <begin position="9"/>
        <end position="73"/>
    </location>
</feature>
<dbReference type="SUPFAM" id="SSF55174">
    <property type="entry name" value="Alpha-L RNA-binding motif"/>
    <property type="match status" value="1"/>
</dbReference>
<dbReference type="Proteomes" id="UP000503336">
    <property type="component" value="Chromosome"/>
</dbReference>
<dbReference type="EMBL" id="CP049056">
    <property type="protein sequence ID" value="QIE55456.1"/>
    <property type="molecule type" value="Genomic_DNA"/>
</dbReference>
<protein>
    <submittedName>
        <fullName evidence="3">RNA-binding S4 domain-containing protein</fullName>
    </submittedName>
</protein>
<dbReference type="GO" id="GO:0003723">
    <property type="term" value="F:RNA binding"/>
    <property type="evidence" value="ECO:0007669"/>
    <property type="project" value="UniProtKB-KW"/>
</dbReference>
<dbReference type="PROSITE" id="PS50889">
    <property type="entry name" value="S4"/>
    <property type="match status" value="1"/>
</dbReference>
<dbReference type="SMART" id="SM00363">
    <property type="entry name" value="S4"/>
    <property type="match status" value="1"/>
</dbReference>
<gene>
    <name evidence="3" type="ORF">G5B40_08295</name>
</gene>
<dbReference type="InterPro" id="IPR002942">
    <property type="entry name" value="S4_RNA-bd"/>
</dbReference>
<dbReference type="AlphaFoldDB" id="A0A7L5BYY0"/>
<evidence type="ECO:0000313" key="3">
    <source>
        <dbReference type="EMBL" id="QIE55456.1"/>
    </source>
</evidence>
<dbReference type="KEGG" id="hdh:G5B40_08295"/>
<dbReference type="Gene3D" id="3.10.290.10">
    <property type="entry name" value="RNA-binding S4 domain"/>
    <property type="match status" value="1"/>
</dbReference>
<proteinExistence type="predicted"/>
<dbReference type="InterPro" id="IPR036986">
    <property type="entry name" value="S4_RNA-bd_sf"/>
</dbReference>